<name>A0ABR9BPB8_9GAMM</name>
<dbReference type="RefSeq" id="WP_311567312.1">
    <property type="nucleotide sequence ID" value="NZ_JASHHZ010000001.1"/>
</dbReference>
<protein>
    <submittedName>
        <fullName evidence="1">Pilus assembly protein FlpD</fullName>
    </submittedName>
</protein>
<evidence type="ECO:0000313" key="2">
    <source>
        <dbReference type="Proteomes" id="UP000649768"/>
    </source>
</evidence>
<evidence type="ECO:0000313" key="1">
    <source>
        <dbReference type="EMBL" id="MBD8513455.1"/>
    </source>
</evidence>
<reference evidence="1 2" key="1">
    <citation type="submission" date="2020-09" db="EMBL/GenBank/DDBJ databases">
        <title>Photobacterium sp. CAU 1568 isolated from sand of Sido Beach.</title>
        <authorList>
            <person name="Kim W."/>
        </authorList>
    </citation>
    <scope>NUCLEOTIDE SEQUENCE [LARGE SCALE GENOMIC DNA]</scope>
    <source>
        <strain evidence="1 2">CAU 1568</strain>
    </source>
</reference>
<organism evidence="1 2">
    <name type="scientific">Photobacterium arenosum</name>
    <dbReference type="NCBI Taxonomy" id="2774143"/>
    <lineage>
        <taxon>Bacteria</taxon>
        <taxon>Pseudomonadati</taxon>
        <taxon>Pseudomonadota</taxon>
        <taxon>Gammaproteobacteria</taxon>
        <taxon>Vibrionales</taxon>
        <taxon>Vibrionaceae</taxon>
        <taxon>Photobacterium</taxon>
    </lineage>
</organism>
<comment type="caution">
    <text evidence="1">The sequence shown here is derived from an EMBL/GenBank/DDBJ whole genome shotgun (WGS) entry which is preliminary data.</text>
</comment>
<dbReference type="EMBL" id="JACYTP010000007">
    <property type="protein sequence ID" value="MBD8513455.1"/>
    <property type="molecule type" value="Genomic_DNA"/>
</dbReference>
<dbReference type="Proteomes" id="UP000649768">
    <property type="component" value="Unassembled WGS sequence"/>
</dbReference>
<keyword evidence="2" id="KW-1185">Reference proteome</keyword>
<sequence>MKLNAKSLLLPLTALALTGCVDRLDNWNDSQKTTENYLETATYRVNAAQLQPSLQAVLRPLAERLEDGILRVAITGPAEPRQSLELSVVLQQQLAMPTLVEHHPASQSGYQVALTVTLQPHTCRYQQGPAEVSMNTCLLKRNQFRAMTTTAHWFEGAEYEVTSSALDVGAVQRLYDDKIKHASSQSTTGE</sequence>
<accession>A0ABR9BPB8</accession>
<proteinExistence type="predicted"/>
<dbReference type="PROSITE" id="PS51257">
    <property type="entry name" value="PROKAR_LIPOPROTEIN"/>
    <property type="match status" value="1"/>
</dbReference>
<gene>
    <name evidence="1" type="ORF">IFO68_12315</name>
</gene>